<reference evidence="2" key="1">
    <citation type="submission" date="2020-01" db="EMBL/GenBank/DDBJ databases">
        <authorList>
            <person name="Meier V. D."/>
            <person name="Meier V D."/>
        </authorList>
    </citation>
    <scope>NUCLEOTIDE SEQUENCE</scope>
    <source>
        <strain evidence="2">HLG_WM_MAG_09</strain>
    </source>
</reference>
<feature type="compositionally biased region" description="Polar residues" evidence="1">
    <location>
        <begin position="1"/>
        <end position="10"/>
    </location>
</feature>
<name>A0A6S6UKQ1_9GAMM</name>
<sequence>MAEQESNTAVNVAKTDAVNAVTTPEEMFDAQQDAMDTNEEGQTVNGDGEVTLISNPDDESKVDTITGDEMEMTEEEILAAMSAGDDIRDSQTVKSGTYIVSMSEIRPGKDVKFVYGAGKDGKRKIVREKSIGFRIGIHFDYDNKELLSESMYKMCHMAKADGSVHQSGRTEYKQLCANAVAAVLGETQEGVTMEKVMKMMTEQNLVPLKAFNQYAGSTDDDKKYFLAKIKELPAKDGYPASNDIVIGSLRTDNGYYATLTAAAE</sequence>
<dbReference type="AlphaFoldDB" id="A0A6S6UKQ1"/>
<evidence type="ECO:0000313" key="2">
    <source>
        <dbReference type="EMBL" id="CAA6830577.1"/>
    </source>
</evidence>
<dbReference type="EMBL" id="CACVAT010000602">
    <property type="protein sequence ID" value="CAA6830577.1"/>
    <property type="molecule type" value="Genomic_DNA"/>
</dbReference>
<feature type="region of interest" description="Disordered" evidence="1">
    <location>
        <begin position="1"/>
        <end position="22"/>
    </location>
</feature>
<accession>A0A6S6UKQ1</accession>
<protein>
    <submittedName>
        <fullName evidence="2">Uncharacterized protein</fullName>
    </submittedName>
</protein>
<organism evidence="2">
    <name type="scientific">uncultured Thiotrichaceae bacterium</name>
    <dbReference type="NCBI Taxonomy" id="298394"/>
    <lineage>
        <taxon>Bacteria</taxon>
        <taxon>Pseudomonadati</taxon>
        <taxon>Pseudomonadota</taxon>
        <taxon>Gammaproteobacteria</taxon>
        <taxon>Thiotrichales</taxon>
        <taxon>Thiotrichaceae</taxon>
        <taxon>environmental samples</taxon>
    </lineage>
</organism>
<evidence type="ECO:0000256" key="1">
    <source>
        <dbReference type="SAM" id="MobiDB-lite"/>
    </source>
</evidence>
<gene>
    <name evidence="2" type="ORF">HELGO_WM25952</name>
</gene>
<proteinExistence type="predicted"/>
<feature type="region of interest" description="Disordered" evidence="1">
    <location>
        <begin position="35"/>
        <end position="63"/>
    </location>
</feature>